<name>A0A8S5SJ21_9CAUD</name>
<dbReference type="Gene3D" id="2.40.10.270">
    <property type="entry name" value="Bacteriophage SPP1 head-tail adaptor protein"/>
    <property type="match status" value="1"/>
</dbReference>
<organism evidence="1">
    <name type="scientific">Siphoviridae sp. ctFIm6</name>
    <dbReference type="NCBI Taxonomy" id="2827818"/>
    <lineage>
        <taxon>Viruses</taxon>
        <taxon>Duplodnaviria</taxon>
        <taxon>Heunggongvirae</taxon>
        <taxon>Uroviricota</taxon>
        <taxon>Caudoviricetes</taxon>
    </lineage>
</organism>
<reference evidence="1" key="1">
    <citation type="journal article" date="2021" name="Proc. Natl. Acad. Sci. U.S.A.">
        <title>A Catalog of Tens of Thousands of Viruses from Human Metagenomes Reveals Hidden Associations with Chronic Diseases.</title>
        <authorList>
            <person name="Tisza M.J."/>
            <person name="Buck C.B."/>
        </authorList>
    </citation>
    <scope>NUCLEOTIDE SEQUENCE</scope>
    <source>
        <strain evidence="1">CtFIm6</strain>
    </source>
</reference>
<dbReference type="Pfam" id="PF05521">
    <property type="entry name" value="Phage_HCP"/>
    <property type="match status" value="1"/>
</dbReference>
<accession>A0A8S5SJ21</accession>
<evidence type="ECO:0000313" key="1">
    <source>
        <dbReference type="EMBL" id="DAF51017.1"/>
    </source>
</evidence>
<sequence>MAINAGDLRCRVELLERKKGANDLGETTYSYGSYSPPRKLWAKIVPTSGRRNTLEGDMDQVVVTHKMTIRRTSLPILSTDTRILYRGQYYDVQYGYPIYNRGGWMEVFLRLVVEDGIRSF</sequence>
<dbReference type="NCBIfam" id="TIGR01563">
    <property type="entry name" value="gp16_SPP1"/>
    <property type="match status" value="1"/>
</dbReference>
<dbReference type="InterPro" id="IPR008767">
    <property type="entry name" value="Phage_SPP1_head-tail_adaptor"/>
</dbReference>
<dbReference type="EMBL" id="BK032608">
    <property type="protein sequence ID" value="DAF51017.1"/>
    <property type="molecule type" value="Genomic_DNA"/>
</dbReference>
<protein>
    <submittedName>
        <fullName evidence="1">Head tail adaptor</fullName>
    </submittedName>
</protein>
<dbReference type="InterPro" id="IPR038666">
    <property type="entry name" value="SSP1_head-tail_sf"/>
</dbReference>
<proteinExistence type="predicted"/>